<gene>
    <name evidence="2" type="ORF">NP596_16345</name>
</gene>
<dbReference type="EMBL" id="JANIBK010000119">
    <property type="protein sequence ID" value="MCQ8130029.1"/>
    <property type="molecule type" value="Genomic_DNA"/>
</dbReference>
<proteinExistence type="inferred from homology"/>
<dbReference type="InterPro" id="IPR045584">
    <property type="entry name" value="Pilin-like"/>
</dbReference>
<evidence type="ECO:0000313" key="2">
    <source>
        <dbReference type="EMBL" id="MCQ8130029.1"/>
    </source>
</evidence>
<evidence type="ECO:0000256" key="1">
    <source>
        <dbReference type="ARBA" id="ARBA00005233"/>
    </source>
</evidence>
<comment type="caution">
    <text evidence="2">The sequence shown here is derived from an EMBL/GenBank/DDBJ whole genome shotgun (WGS) entry which is preliminary data.</text>
</comment>
<evidence type="ECO:0000313" key="3">
    <source>
        <dbReference type="Proteomes" id="UP001524586"/>
    </source>
</evidence>
<dbReference type="Pfam" id="PF00114">
    <property type="entry name" value="Pilin"/>
    <property type="match status" value="1"/>
</dbReference>
<dbReference type="SUPFAM" id="SSF54523">
    <property type="entry name" value="Pili subunits"/>
    <property type="match status" value="1"/>
</dbReference>
<comment type="similarity">
    <text evidence="1">Belongs to the N-Me-Phe pilin family.</text>
</comment>
<sequence>MGNALSAVEPYKLAVADCSQQAGGVLTTCNTTNSASQFPAFTPTAEVSAVSVTGSGVIQATLNSLGTTVPANTTITWKPTQGTTAITWNITTTATGNAAAAITKNSFGS</sequence>
<organism evidence="2 3">
    <name type="scientific">Methylomonas rivi</name>
    <dbReference type="NCBI Taxonomy" id="2952226"/>
    <lineage>
        <taxon>Bacteria</taxon>
        <taxon>Pseudomonadati</taxon>
        <taxon>Pseudomonadota</taxon>
        <taxon>Gammaproteobacteria</taxon>
        <taxon>Methylococcales</taxon>
        <taxon>Methylococcaceae</taxon>
        <taxon>Methylomonas</taxon>
    </lineage>
</organism>
<dbReference type="InterPro" id="IPR001082">
    <property type="entry name" value="Pilin"/>
</dbReference>
<keyword evidence="3" id="KW-1185">Reference proteome</keyword>
<name>A0ABT1U865_9GAMM</name>
<dbReference type="Gene3D" id="3.30.700.10">
    <property type="entry name" value="Glycoprotein, Type 4 Pilin"/>
    <property type="match status" value="1"/>
</dbReference>
<dbReference type="Proteomes" id="UP001524586">
    <property type="component" value="Unassembled WGS sequence"/>
</dbReference>
<protein>
    <submittedName>
        <fullName evidence="2">Pilin</fullName>
    </submittedName>
</protein>
<accession>A0ABT1U865</accession>
<reference evidence="2 3" key="1">
    <citation type="submission" date="2022-07" db="EMBL/GenBank/DDBJ databases">
        <title>Methylomonas rivi sp. nov., Methylomonas rosea sp. nov., Methylomonas aureus sp. nov. and Methylomonas subterranea sp. nov., four novel methanotrophs isolated from a freshwater creek and the deep terrestrial subsurface.</title>
        <authorList>
            <person name="Abin C."/>
            <person name="Sankaranarayanan K."/>
            <person name="Garner C."/>
            <person name="Sindelar R."/>
            <person name="Kotary K."/>
            <person name="Garner R."/>
            <person name="Barclay S."/>
            <person name="Lawson P."/>
            <person name="Krumholz L."/>
        </authorList>
    </citation>
    <scope>NUCLEOTIDE SEQUENCE [LARGE SCALE GENOMIC DNA]</scope>
    <source>
        <strain evidence="2 3">WSC-6</strain>
    </source>
</reference>